<evidence type="ECO:0000313" key="4">
    <source>
        <dbReference type="EMBL" id="RRT94639.1"/>
    </source>
</evidence>
<dbReference type="Proteomes" id="UP000267844">
    <property type="component" value="Unassembled WGS sequence"/>
</dbReference>
<organism evidence="4 5">
    <name type="scientific">Empedobacter falsenii</name>
    <dbReference type="NCBI Taxonomy" id="343874"/>
    <lineage>
        <taxon>Bacteria</taxon>
        <taxon>Pseudomonadati</taxon>
        <taxon>Bacteroidota</taxon>
        <taxon>Flavobacteriia</taxon>
        <taxon>Flavobacteriales</taxon>
        <taxon>Weeksellaceae</taxon>
        <taxon>Empedobacter</taxon>
    </lineage>
</organism>
<evidence type="ECO:0000259" key="3">
    <source>
        <dbReference type="Pfam" id="PF08338"/>
    </source>
</evidence>
<evidence type="ECO:0000259" key="2">
    <source>
        <dbReference type="Pfam" id="PF01370"/>
    </source>
</evidence>
<dbReference type="Pfam" id="PF08338">
    <property type="entry name" value="DUF1731"/>
    <property type="match status" value="1"/>
</dbReference>
<dbReference type="PANTHER" id="PTHR11092">
    <property type="entry name" value="SUGAR NUCLEOTIDE EPIMERASE RELATED"/>
    <property type="match status" value="1"/>
</dbReference>
<dbReference type="SUPFAM" id="SSF51735">
    <property type="entry name" value="NAD(P)-binding Rossmann-fold domains"/>
    <property type="match status" value="1"/>
</dbReference>
<dbReference type="PANTHER" id="PTHR11092:SF0">
    <property type="entry name" value="EPIMERASE FAMILY PROTEIN SDR39U1"/>
    <property type="match status" value="1"/>
</dbReference>
<gene>
    <name evidence="4" type="ORF">EGI89_01100</name>
</gene>
<protein>
    <submittedName>
        <fullName evidence="4">TIGR01777 family protein</fullName>
    </submittedName>
</protein>
<evidence type="ECO:0000256" key="1">
    <source>
        <dbReference type="ARBA" id="ARBA00009353"/>
    </source>
</evidence>
<dbReference type="EMBL" id="RHPO01000001">
    <property type="protein sequence ID" value="RRT94639.1"/>
    <property type="molecule type" value="Genomic_DNA"/>
</dbReference>
<feature type="domain" description="DUF1731" evidence="3">
    <location>
        <begin position="247"/>
        <end position="293"/>
    </location>
</feature>
<dbReference type="InterPro" id="IPR036291">
    <property type="entry name" value="NAD(P)-bd_dom_sf"/>
</dbReference>
<accession>A0A3R8SP68</accession>
<dbReference type="RefSeq" id="WP_125348826.1">
    <property type="nucleotide sequence ID" value="NZ_RHPN01000001.1"/>
</dbReference>
<feature type="domain" description="NAD-dependent epimerase/dehydratase" evidence="2">
    <location>
        <begin position="3"/>
        <end position="218"/>
    </location>
</feature>
<sequence>MNILLTGGSGLIGSELTKILIENGHQVRILTREKQIEHPFYHWEKDTIDEKVFENLDGIIHLAGSLIAKRWTNSYKKEIFSSRVDTANLLFEYVKKLEIPLKFFISASGTAYYGQITSNKIFKESDEPNIDFLGKVCVAWENAAYQFEKIGARVVCLRTSLVLSKNSEGFKLLKKPIQLGVGANLGNGKQWMPWIHITDLIQMYAEAVDNDKIKGSYNASSPQYINHSEFNHTLARKMNKPFFIPNIPAFVMKLALGEMSSLVLNGSRIDATKIQETGFKFQYPTLEKALEELIEK</sequence>
<dbReference type="InterPro" id="IPR010099">
    <property type="entry name" value="SDR39U1"/>
</dbReference>
<evidence type="ECO:0000313" key="5">
    <source>
        <dbReference type="Proteomes" id="UP000267844"/>
    </source>
</evidence>
<dbReference type="NCBIfam" id="TIGR01777">
    <property type="entry name" value="yfcH"/>
    <property type="match status" value="1"/>
</dbReference>
<comment type="caution">
    <text evidence="4">The sequence shown here is derived from an EMBL/GenBank/DDBJ whole genome shotgun (WGS) entry which is preliminary data.</text>
</comment>
<dbReference type="Gene3D" id="3.40.50.720">
    <property type="entry name" value="NAD(P)-binding Rossmann-like Domain"/>
    <property type="match status" value="1"/>
</dbReference>
<dbReference type="InterPro" id="IPR013549">
    <property type="entry name" value="DUF1731"/>
</dbReference>
<proteinExistence type="inferred from homology"/>
<dbReference type="InterPro" id="IPR001509">
    <property type="entry name" value="Epimerase_deHydtase"/>
</dbReference>
<dbReference type="AlphaFoldDB" id="A0A3R8SP68"/>
<name>A0A3R8SP68_9FLAO</name>
<dbReference type="Pfam" id="PF01370">
    <property type="entry name" value="Epimerase"/>
    <property type="match status" value="1"/>
</dbReference>
<reference evidence="4 5" key="1">
    <citation type="submission" date="2018-10" db="EMBL/GenBank/DDBJ databases">
        <title>Transmission dynamics of multidrug resistant bacteria on intensive care unit surfaces.</title>
        <authorList>
            <person name="D'Souza A.W."/>
            <person name="Potter R.F."/>
            <person name="Wallace M."/>
            <person name="Shupe A."/>
            <person name="Patel S."/>
            <person name="Sun S."/>
            <person name="Gul D."/>
            <person name="Kwon J.H."/>
            <person name="Andleeb S."/>
            <person name="Burnham C.-A.D."/>
            <person name="Dantas G."/>
        </authorList>
    </citation>
    <scope>NUCLEOTIDE SEQUENCE [LARGE SCALE GENOMIC DNA]</scope>
    <source>
        <strain evidence="4 5">WF_348</strain>
    </source>
</reference>
<comment type="similarity">
    <text evidence="1">Belongs to the NAD(P)-dependent epimerase/dehydratase family. SDR39U1 subfamily.</text>
</comment>